<reference evidence="1" key="2">
    <citation type="submission" date="2022-06" db="UniProtKB">
        <authorList>
            <consortium name="EnsemblMetazoa"/>
        </authorList>
    </citation>
    <scope>IDENTIFICATION</scope>
</reference>
<dbReference type="EnsemblMetazoa" id="OVOC7912.1">
    <property type="protein sequence ID" value="OVOC7912.1"/>
    <property type="gene ID" value="WBGene00244721"/>
</dbReference>
<evidence type="ECO:0000313" key="2">
    <source>
        <dbReference type="Proteomes" id="UP000024404"/>
    </source>
</evidence>
<dbReference type="Proteomes" id="UP000024404">
    <property type="component" value="Unassembled WGS sequence"/>
</dbReference>
<name>A0A8R1Y0X3_ONCVO</name>
<reference evidence="2" key="1">
    <citation type="submission" date="2013-10" db="EMBL/GenBank/DDBJ databases">
        <title>Genome sequencing of Onchocerca volvulus.</title>
        <authorList>
            <person name="Cotton J."/>
            <person name="Tsai J."/>
            <person name="Stanley E."/>
            <person name="Tracey A."/>
            <person name="Holroyd N."/>
            <person name="Lustigman S."/>
            <person name="Berriman M."/>
        </authorList>
    </citation>
    <scope>NUCLEOTIDE SEQUENCE</scope>
</reference>
<evidence type="ECO:0000313" key="1">
    <source>
        <dbReference type="EnsemblMetazoa" id="OVOC7912.1"/>
    </source>
</evidence>
<organism evidence="1 2">
    <name type="scientific">Onchocerca volvulus</name>
    <dbReference type="NCBI Taxonomy" id="6282"/>
    <lineage>
        <taxon>Eukaryota</taxon>
        <taxon>Metazoa</taxon>
        <taxon>Ecdysozoa</taxon>
        <taxon>Nematoda</taxon>
        <taxon>Chromadorea</taxon>
        <taxon>Rhabditida</taxon>
        <taxon>Spirurina</taxon>
        <taxon>Spiruromorpha</taxon>
        <taxon>Filarioidea</taxon>
        <taxon>Onchocercidae</taxon>
        <taxon>Onchocerca</taxon>
    </lineage>
</organism>
<protein>
    <submittedName>
        <fullName evidence="1">Uncharacterized protein</fullName>
    </submittedName>
</protein>
<proteinExistence type="predicted"/>
<dbReference type="EMBL" id="CMVM020000236">
    <property type="status" value="NOT_ANNOTATED_CDS"/>
    <property type="molecule type" value="Genomic_DNA"/>
</dbReference>
<keyword evidence="2" id="KW-1185">Reference proteome</keyword>
<dbReference type="AlphaFoldDB" id="A0A8R1Y0X3"/>
<sequence>MAQRIVKYYLNLYESREPKEMDDDVRKKNTFLYHSRRESSLNADADISKQPQQELEAKVLENQPAPKIRIYNFFWRLLYLSTYRLVIGRPRFVYLLIGAFWR</sequence>
<accession>A0A8R1Y0X3</accession>